<accession>A0ABD1GKM0</accession>
<evidence type="ECO:0000313" key="2">
    <source>
        <dbReference type="EMBL" id="KAL1544514.1"/>
    </source>
</evidence>
<sequence length="125" mass="14309">MVDHHDLPQQWHHSPCLKSNHPRPPSDVIVEVGTKENHLDHPWPRRPELRFRIMIPRRKNKLKPPTIFFATKLPSSSPRGSLSLYTQTLSSFGAGAFDTQLHLFLAHHRSNQLLSLGCYYLLSGA</sequence>
<name>A0ABD1GKM0_SALDI</name>
<dbReference type="EMBL" id="JBEAFC010000008">
    <property type="protein sequence ID" value="KAL1544514.1"/>
    <property type="molecule type" value="Genomic_DNA"/>
</dbReference>
<protein>
    <submittedName>
        <fullName evidence="2">Uncharacterized protein</fullName>
    </submittedName>
</protein>
<evidence type="ECO:0000256" key="1">
    <source>
        <dbReference type="SAM" id="MobiDB-lite"/>
    </source>
</evidence>
<gene>
    <name evidence="2" type="ORF">AAHA92_21356</name>
</gene>
<organism evidence="2 3">
    <name type="scientific">Salvia divinorum</name>
    <name type="common">Maria pastora</name>
    <name type="synonym">Diviner's sage</name>
    <dbReference type="NCBI Taxonomy" id="28513"/>
    <lineage>
        <taxon>Eukaryota</taxon>
        <taxon>Viridiplantae</taxon>
        <taxon>Streptophyta</taxon>
        <taxon>Embryophyta</taxon>
        <taxon>Tracheophyta</taxon>
        <taxon>Spermatophyta</taxon>
        <taxon>Magnoliopsida</taxon>
        <taxon>eudicotyledons</taxon>
        <taxon>Gunneridae</taxon>
        <taxon>Pentapetalae</taxon>
        <taxon>asterids</taxon>
        <taxon>lamiids</taxon>
        <taxon>Lamiales</taxon>
        <taxon>Lamiaceae</taxon>
        <taxon>Nepetoideae</taxon>
        <taxon>Mentheae</taxon>
        <taxon>Salviinae</taxon>
        <taxon>Salvia</taxon>
        <taxon>Salvia subgen. Calosphace</taxon>
    </lineage>
</organism>
<comment type="caution">
    <text evidence="2">The sequence shown here is derived from an EMBL/GenBank/DDBJ whole genome shotgun (WGS) entry which is preliminary data.</text>
</comment>
<dbReference type="Proteomes" id="UP001567538">
    <property type="component" value="Unassembled WGS sequence"/>
</dbReference>
<keyword evidence="3" id="KW-1185">Reference proteome</keyword>
<evidence type="ECO:0000313" key="3">
    <source>
        <dbReference type="Proteomes" id="UP001567538"/>
    </source>
</evidence>
<feature type="region of interest" description="Disordered" evidence="1">
    <location>
        <begin position="1"/>
        <end position="26"/>
    </location>
</feature>
<proteinExistence type="predicted"/>
<reference evidence="2 3" key="1">
    <citation type="submission" date="2024-06" db="EMBL/GenBank/DDBJ databases">
        <title>A chromosome level genome sequence of Diviner's sage (Salvia divinorum).</title>
        <authorList>
            <person name="Ford S.A."/>
            <person name="Ro D.-K."/>
            <person name="Ness R.W."/>
            <person name="Phillips M.A."/>
        </authorList>
    </citation>
    <scope>NUCLEOTIDE SEQUENCE [LARGE SCALE GENOMIC DNA]</scope>
    <source>
        <strain evidence="2">SAF-2024a</strain>
        <tissue evidence="2">Leaf</tissue>
    </source>
</reference>
<dbReference type="AlphaFoldDB" id="A0ABD1GKM0"/>